<accession>A0A662ZAS1</accession>
<dbReference type="Proteomes" id="UP000243374">
    <property type="component" value="Unassembled WGS sequence"/>
</dbReference>
<protein>
    <submittedName>
        <fullName evidence="2">Beta-ketoacyl synthase, N-terminal domain</fullName>
    </submittedName>
</protein>
<gene>
    <name evidence="2" type="ORF">SAMN04487865_104317</name>
</gene>
<dbReference type="GO" id="GO:0016746">
    <property type="term" value="F:acyltransferase activity"/>
    <property type="evidence" value="ECO:0007669"/>
    <property type="project" value="InterPro"/>
</dbReference>
<organism evidence="2 3">
    <name type="scientific">Succinivibrio dextrinosolvens</name>
    <dbReference type="NCBI Taxonomy" id="83771"/>
    <lineage>
        <taxon>Bacteria</taxon>
        <taxon>Pseudomonadati</taxon>
        <taxon>Pseudomonadota</taxon>
        <taxon>Gammaproteobacteria</taxon>
        <taxon>Aeromonadales</taxon>
        <taxon>Succinivibrionaceae</taxon>
        <taxon>Succinivibrio</taxon>
    </lineage>
</organism>
<evidence type="ECO:0000313" key="3">
    <source>
        <dbReference type="Proteomes" id="UP000243374"/>
    </source>
</evidence>
<dbReference type="EMBL" id="FOSF01000043">
    <property type="protein sequence ID" value="SFK24962.1"/>
    <property type="molecule type" value="Genomic_DNA"/>
</dbReference>
<proteinExistence type="predicted"/>
<evidence type="ECO:0000259" key="1">
    <source>
        <dbReference type="Pfam" id="PF13723"/>
    </source>
</evidence>
<dbReference type="SUPFAM" id="SSF53901">
    <property type="entry name" value="Thiolase-like"/>
    <property type="match status" value="1"/>
</dbReference>
<dbReference type="InterPro" id="IPR014030">
    <property type="entry name" value="Ketoacyl_synth_N"/>
</dbReference>
<feature type="domain" description="Beta-ketoacyl synthase-like N-terminal" evidence="1">
    <location>
        <begin position="35"/>
        <end position="256"/>
    </location>
</feature>
<dbReference type="InterPro" id="IPR016039">
    <property type="entry name" value="Thiolase-like"/>
</dbReference>
<keyword evidence="3" id="KW-1185">Reference proteome</keyword>
<sequence>MNFNLSIADYRIKAFDIVNNEQFSEVINGTRPLDRESKPPKAEKIPMMTARRLSIGCRMAVDVGTLLLEQHPDIEAVIYSSRSGEIEHNFKILDAVTSGNDCSPTDFSMSVHNCGVGNFTILNKAKIPSTSISSGKDTFMQALTEAYAMLKTSFKKVLLVDYEVTIPEFYTGYLREYTPNFPYAIGMVLTLGDMLKITREPEPSINKTEDKNSESCHETYSKTSDEAFEYPQVIDFLKNYVRKVPSYTLEGQNCSWMVELQDRI</sequence>
<evidence type="ECO:0000313" key="2">
    <source>
        <dbReference type="EMBL" id="SFK24962.1"/>
    </source>
</evidence>
<reference evidence="2 3" key="1">
    <citation type="submission" date="2016-10" db="EMBL/GenBank/DDBJ databases">
        <authorList>
            <person name="Varghese N."/>
            <person name="Submissions S."/>
        </authorList>
    </citation>
    <scope>NUCLEOTIDE SEQUENCE [LARGE SCALE GENOMIC DNA]</scope>
    <source>
        <strain evidence="2 3">22B</strain>
    </source>
</reference>
<dbReference type="AlphaFoldDB" id="A0A662ZAS1"/>
<name>A0A662ZAS1_9GAMM</name>
<dbReference type="Pfam" id="PF13723">
    <property type="entry name" value="Ketoacyl-synt_2"/>
    <property type="match status" value="1"/>
</dbReference>
<dbReference type="RefSeq" id="WP_074841148.1">
    <property type="nucleotide sequence ID" value="NZ_CP047056.1"/>
</dbReference>